<evidence type="ECO:0000256" key="2">
    <source>
        <dbReference type="ARBA" id="ARBA00007400"/>
    </source>
</evidence>
<evidence type="ECO:0000259" key="8">
    <source>
        <dbReference type="Pfam" id="PF01757"/>
    </source>
</evidence>
<keyword evidence="5 7" id="KW-1133">Transmembrane helix</keyword>
<keyword evidence="4 7" id="KW-0812">Transmembrane</keyword>
<keyword evidence="6 7" id="KW-0472">Membrane</keyword>
<proteinExistence type="inferred from homology"/>
<dbReference type="GO" id="GO:0005886">
    <property type="term" value="C:plasma membrane"/>
    <property type="evidence" value="ECO:0007669"/>
    <property type="project" value="UniProtKB-SubCell"/>
</dbReference>
<dbReference type="RefSeq" id="WP_011673163.1">
    <property type="nucleotide sequence ID" value="NC_008525.1"/>
</dbReference>
<feature type="transmembrane region" description="Helical" evidence="7">
    <location>
        <begin position="81"/>
        <end position="98"/>
    </location>
</feature>
<organism evidence="9 10">
    <name type="scientific">Pediococcus pentosaceus (strain ATCC 25745 / CCUG 21536 / LMG 10740 / 183-1w)</name>
    <dbReference type="NCBI Taxonomy" id="278197"/>
    <lineage>
        <taxon>Bacteria</taxon>
        <taxon>Bacillati</taxon>
        <taxon>Bacillota</taxon>
        <taxon>Bacilli</taxon>
        <taxon>Lactobacillales</taxon>
        <taxon>Lactobacillaceae</taxon>
        <taxon>Pediococcus</taxon>
    </lineage>
</organism>
<dbReference type="PANTHER" id="PTHR40074:SF2">
    <property type="entry name" value="O-ACETYLTRANSFERASE WECH"/>
    <property type="match status" value="1"/>
</dbReference>
<dbReference type="HOGENOM" id="CLU_023915_6_0_9"/>
<protein>
    <submittedName>
        <fullName evidence="9">Fucose 4-O-acetylase related acetyltransferase</fullName>
    </submittedName>
</protein>
<name>Q03GK7_PEDPA</name>
<feature type="transmembrane region" description="Helical" evidence="7">
    <location>
        <begin position="295"/>
        <end position="316"/>
    </location>
</feature>
<dbReference type="Proteomes" id="UP000000773">
    <property type="component" value="Chromosome"/>
</dbReference>
<feature type="transmembrane region" description="Helical" evidence="7">
    <location>
        <begin position="158"/>
        <end position="177"/>
    </location>
</feature>
<dbReference type="STRING" id="278197.PEPE_0577"/>
<dbReference type="KEGG" id="ppe:PEPE_0577"/>
<evidence type="ECO:0000256" key="3">
    <source>
        <dbReference type="ARBA" id="ARBA00022475"/>
    </source>
</evidence>
<evidence type="ECO:0000256" key="5">
    <source>
        <dbReference type="ARBA" id="ARBA00022989"/>
    </source>
</evidence>
<feature type="domain" description="Acyltransferase 3" evidence="8">
    <location>
        <begin position="5"/>
        <end position="309"/>
    </location>
</feature>
<feature type="transmembrane region" description="Helical" evidence="7">
    <location>
        <begin position="197"/>
        <end position="216"/>
    </location>
</feature>
<dbReference type="GO" id="GO:0016413">
    <property type="term" value="F:O-acetyltransferase activity"/>
    <property type="evidence" value="ECO:0007669"/>
    <property type="project" value="TreeGrafter"/>
</dbReference>
<dbReference type="Pfam" id="PF01757">
    <property type="entry name" value="Acyl_transf_3"/>
    <property type="match status" value="1"/>
</dbReference>
<gene>
    <name evidence="9" type="ordered locus">PEPE_0577</name>
</gene>
<evidence type="ECO:0000256" key="6">
    <source>
        <dbReference type="ARBA" id="ARBA00023136"/>
    </source>
</evidence>
<dbReference type="PANTHER" id="PTHR40074">
    <property type="entry name" value="O-ACETYLTRANSFERASE WECH"/>
    <property type="match status" value="1"/>
</dbReference>
<dbReference type="eggNOG" id="COG4763">
    <property type="taxonomic scope" value="Bacteria"/>
</dbReference>
<evidence type="ECO:0000313" key="9">
    <source>
        <dbReference type="EMBL" id="ABJ67665.1"/>
    </source>
</evidence>
<feature type="transmembrane region" description="Helical" evidence="7">
    <location>
        <begin position="12"/>
        <end position="32"/>
    </location>
</feature>
<feature type="transmembrane region" description="Helical" evidence="7">
    <location>
        <begin position="127"/>
        <end position="146"/>
    </location>
</feature>
<dbReference type="GeneID" id="33062144"/>
<dbReference type="EMBL" id="CP000422">
    <property type="protein sequence ID" value="ABJ67665.1"/>
    <property type="molecule type" value="Genomic_DNA"/>
</dbReference>
<dbReference type="InterPro" id="IPR002656">
    <property type="entry name" value="Acyl_transf_3_dom"/>
</dbReference>
<feature type="transmembrane region" description="Helical" evidence="7">
    <location>
        <begin position="228"/>
        <end position="248"/>
    </location>
</feature>
<feature type="transmembrane region" description="Helical" evidence="7">
    <location>
        <begin position="268"/>
        <end position="288"/>
    </location>
</feature>
<evidence type="ECO:0000256" key="7">
    <source>
        <dbReference type="SAM" id="Phobius"/>
    </source>
</evidence>
<keyword evidence="3" id="KW-1003">Cell membrane</keyword>
<evidence type="ECO:0000256" key="1">
    <source>
        <dbReference type="ARBA" id="ARBA00004651"/>
    </source>
</evidence>
<feature type="transmembrane region" description="Helical" evidence="7">
    <location>
        <begin position="38"/>
        <end position="60"/>
    </location>
</feature>
<dbReference type="GO" id="GO:0009246">
    <property type="term" value="P:enterobacterial common antigen biosynthetic process"/>
    <property type="evidence" value="ECO:0007669"/>
    <property type="project" value="TreeGrafter"/>
</dbReference>
<sequence length="334" mass="38683">MSKRIKWIDFGKGITILLVVIGHVSLGLFLSNRFNTNASLLLLLIEILYVFHMPVFFALSGYFFKTINSANEYINLLKKKFISLGIPYVAFSVIMTIMKKIGGGSVRTPVGITKFINIYRLPIDHLWFLYVLFGIFVYLGFLSLYIKNDKILFNISLIGYLIITIFPTDIYLIQRVLIWSPMFMLGKILRDVKLKSYITYITISGYVIYLILWMVFNFKTQISYSTPGIQGIIFPISIFFAFSVYSSINENSNFFEYFVKCGRISLPIYLMHAPIASIIRIILLKVGVTQVFVQLFIGVIGAWFISILIFEIIHQIKFLDFFLYPMKYLKQKSN</sequence>
<dbReference type="OrthoDB" id="6623990at2"/>
<reference evidence="9 10" key="1">
    <citation type="journal article" date="2006" name="Proc. Natl. Acad. Sci. U.S.A.">
        <title>Comparative genomics of the lactic acid bacteria.</title>
        <authorList>
            <person name="Makarova K."/>
            <person name="Slesarev A."/>
            <person name="Wolf Y."/>
            <person name="Sorokin A."/>
            <person name="Mirkin B."/>
            <person name="Koonin E."/>
            <person name="Pavlov A."/>
            <person name="Pavlova N."/>
            <person name="Karamychev V."/>
            <person name="Polouchine N."/>
            <person name="Shakhova V."/>
            <person name="Grigoriev I."/>
            <person name="Lou Y."/>
            <person name="Rohksar D."/>
            <person name="Lucas S."/>
            <person name="Huang K."/>
            <person name="Goodstein D.M."/>
            <person name="Hawkins T."/>
            <person name="Plengvidhya V."/>
            <person name="Welker D."/>
            <person name="Hughes J."/>
            <person name="Goh Y."/>
            <person name="Benson A."/>
            <person name="Baldwin K."/>
            <person name="Lee J.H."/>
            <person name="Diaz-Muniz I."/>
            <person name="Dosti B."/>
            <person name="Smeianov V."/>
            <person name="Wechter W."/>
            <person name="Barabote R."/>
            <person name="Lorca G."/>
            <person name="Altermann E."/>
            <person name="Barrangou R."/>
            <person name="Ganesan B."/>
            <person name="Xie Y."/>
            <person name="Rawsthorne H."/>
            <person name="Tamir D."/>
            <person name="Parker C."/>
            <person name="Breidt F."/>
            <person name="Broadbent J."/>
            <person name="Hutkins R."/>
            <person name="O'Sullivan D."/>
            <person name="Steele J."/>
            <person name="Unlu G."/>
            <person name="Saier M."/>
            <person name="Klaenhammer T."/>
            <person name="Richardson P."/>
            <person name="Kozyavkin S."/>
            <person name="Weimer B."/>
            <person name="Mills D."/>
        </authorList>
    </citation>
    <scope>NUCLEOTIDE SEQUENCE [LARGE SCALE GENOMIC DNA]</scope>
    <source>
        <strain evidence="10">ATCC 25745 / CCUG 21536 / LMG 10740 / 183-1w</strain>
    </source>
</reference>
<comment type="similarity">
    <text evidence="2">Belongs to the acyltransferase 3 family.</text>
</comment>
<evidence type="ECO:0000313" key="10">
    <source>
        <dbReference type="Proteomes" id="UP000000773"/>
    </source>
</evidence>
<accession>Q03GK7</accession>
<evidence type="ECO:0000256" key="4">
    <source>
        <dbReference type="ARBA" id="ARBA00022692"/>
    </source>
</evidence>
<dbReference type="AlphaFoldDB" id="Q03GK7"/>
<comment type="subcellular location">
    <subcellularLocation>
        <location evidence="1">Cell membrane</location>
        <topology evidence="1">Multi-pass membrane protein</topology>
    </subcellularLocation>
</comment>